<reference evidence="1 2" key="1">
    <citation type="journal article" date="2019" name="Genome Biol. Evol.">
        <title>Insights into the evolution of the New World diploid cottons (Gossypium, subgenus Houzingenia) based on genome sequencing.</title>
        <authorList>
            <person name="Grover C.E."/>
            <person name="Arick M.A. 2nd"/>
            <person name="Thrash A."/>
            <person name="Conover J.L."/>
            <person name="Sanders W.S."/>
            <person name="Peterson D.G."/>
            <person name="Frelichowski J.E."/>
            <person name="Scheffler J.A."/>
            <person name="Scheffler B.E."/>
            <person name="Wendel J.F."/>
        </authorList>
    </citation>
    <scope>NUCLEOTIDE SEQUENCE [LARGE SCALE GENOMIC DNA]</scope>
    <source>
        <strain evidence="1">27</strain>
        <tissue evidence="1">Leaf</tissue>
    </source>
</reference>
<name>A0A7J8R996_GOSDV</name>
<comment type="caution">
    <text evidence="1">The sequence shown here is derived from an EMBL/GenBank/DDBJ whole genome shotgun (WGS) entry which is preliminary data.</text>
</comment>
<organism evidence="1 2">
    <name type="scientific">Gossypium davidsonii</name>
    <name type="common">Davidson's cotton</name>
    <name type="synonym">Gossypium klotzschianum subsp. davidsonii</name>
    <dbReference type="NCBI Taxonomy" id="34287"/>
    <lineage>
        <taxon>Eukaryota</taxon>
        <taxon>Viridiplantae</taxon>
        <taxon>Streptophyta</taxon>
        <taxon>Embryophyta</taxon>
        <taxon>Tracheophyta</taxon>
        <taxon>Spermatophyta</taxon>
        <taxon>Magnoliopsida</taxon>
        <taxon>eudicotyledons</taxon>
        <taxon>Gunneridae</taxon>
        <taxon>Pentapetalae</taxon>
        <taxon>rosids</taxon>
        <taxon>malvids</taxon>
        <taxon>Malvales</taxon>
        <taxon>Malvaceae</taxon>
        <taxon>Malvoideae</taxon>
        <taxon>Gossypium</taxon>
    </lineage>
</organism>
<keyword evidence="2" id="KW-1185">Reference proteome</keyword>
<evidence type="ECO:0000313" key="2">
    <source>
        <dbReference type="Proteomes" id="UP000593561"/>
    </source>
</evidence>
<dbReference type="AlphaFoldDB" id="A0A7J8R996"/>
<proteinExistence type="predicted"/>
<protein>
    <submittedName>
        <fullName evidence="1">Uncharacterized protein</fullName>
    </submittedName>
</protein>
<gene>
    <name evidence="1" type="ORF">Godav_011244</name>
</gene>
<evidence type="ECO:0000313" key="1">
    <source>
        <dbReference type="EMBL" id="MBA0610384.1"/>
    </source>
</evidence>
<sequence length="65" mass="7421">MEHIPKLQGKALLFLSIAVEPLDMISPLMWKSLGKVFCTLSFGPDLLIPIHHRLVLCQYRNSRFG</sequence>
<accession>A0A7J8R996</accession>
<dbReference type="EMBL" id="JABFAC010000004">
    <property type="protein sequence ID" value="MBA0610384.1"/>
    <property type="molecule type" value="Genomic_DNA"/>
</dbReference>
<dbReference type="Proteomes" id="UP000593561">
    <property type="component" value="Unassembled WGS sequence"/>
</dbReference>